<dbReference type="InterPro" id="IPR038062">
    <property type="entry name" value="ScdA-like_N_sf"/>
</dbReference>
<accession>A0A0R3JX20</accession>
<dbReference type="InterPro" id="IPR015077">
    <property type="entry name" value="DUF1858"/>
</dbReference>
<feature type="domain" description="DUF1858" evidence="1">
    <location>
        <begin position="5"/>
        <end position="61"/>
    </location>
</feature>
<name>A0A0R3JX20_CALMK</name>
<proteinExistence type="predicted"/>
<dbReference type="Proteomes" id="UP000052015">
    <property type="component" value="Unassembled WGS sequence"/>
</dbReference>
<dbReference type="OrthoDB" id="9769774at2"/>
<organism evidence="2 3">
    <name type="scientific">Caloramator mitchellensis</name>
    <dbReference type="NCBI Taxonomy" id="908809"/>
    <lineage>
        <taxon>Bacteria</taxon>
        <taxon>Bacillati</taxon>
        <taxon>Bacillota</taxon>
        <taxon>Clostridia</taxon>
        <taxon>Eubacteriales</taxon>
        <taxon>Clostridiaceae</taxon>
        <taxon>Caloramator</taxon>
    </lineage>
</organism>
<dbReference type="AlphaFoldDB" id="A0A0R3JX20"/>
<reference evidence="2 3" key="1">
    <citation type="submission" date="2015-09" db="EMBL/GenBank/DDBJ databases">
        <title>Draft genome sequence of a Caloramator mitchellensis, a moderate thermophile from the Great Artesian Basin of Australia.</title>
        <authorList>
            <person name="Patel B.K."/>
        </authorList>
    </citation>
    <scope>NUCLEOTIDE SEQUENCE [LARGE SCALE GENOMIC DNA]</scope>
    <source>
        <strain evidence="2 3">VF08</strain>
    </source>
</reference>
<evidence type="ECO:0000313" key="3">
    <source>
        <dbReference type="Proteomes" id="UP000052015"/>
    </source>
</evidence>
<dbReference type="PATRIC" id="fig|908809.3.peg.416"/>
<comment type="caution">
    <text evidence="2">The sequence shown here is derived from an EMBL/GenBank/DDBJ whole genome shotgun (WGS) entry which is preliminary data.</text>
</comment>
<gene>
    <name evidence="2" type="ORF">ABG79_00411</name>
</gene>
<dbReference type="STRING" id="908809.ABG79_00411"/>
<evidence type="ECO:0000313" key="2">
    <source>
        <dbReference type="EMBL" id="KRQ87610.1"/>
    </source>
</evidence>
<dbReference type="Gene3D" id="1.10.3910.10">
    <property type="entry name" value="SP0561-like"/>
    <property type="match status" value="1"/>
</dbReference>
<dbReference type="Pfam" id="PF08984">
    <property type="entry name" value="DUF1858"/>
    <property type="match status" value="1"/>
</dbReference>
<evidence type="ECO:0000259" key="1">
    <source>
        <dbReference type="Pfam" id="PF08984"/>
    </source>
</evidence>
<dbReference type="RefSeq" id="WP_057976615.1">
    <property type="nucleotide sequence ID" value="NZ_LKHP01000002.1"/>
</dbReference>
<keyword evidence="3" id="KW-1185">Reference proteome</keyword>
<dbReference type="SUPFAM" id="SSF140683">
    <property type="entry name" value="SP0561-like"/>
    <property type="match status" value="1"/>
</dbReference>
<dbReference type="EMBL" id="LKHP01000002">
    <property type="protein sequence ID" value="KRQ87610.1"/>
    <property type="molecule type" value="Genomic_DNA"/>
</dbReference>
<protein>
    <recommendedName>
        <fullName evidence="1">DUF1858 domain-containing protein</fullName>
    </recommendedName>
</protein>
<sequence length="74" mass="8414">MKVLDLKKSLKEIVEEHPEVLDIMKELGFNEIVKPGMINTVGRVMTIPKGALMRGIDLDKIKETFKSKGFEIKD</sequence>